<dbReference type="PATRIC" id="fig|1317124.6.peg.2304"/>
<keyword evidence="2" id="KW-1185">Reference proteome</keyword>
<dbReference type="EMBL" id="AQRC01000008">
    <property type="protein sequence ID" value="KFE34806.1"/>
    <property type="molecule type" value="Genomic_DNA"/>
</dbReference>
<dbReference type="Proteomes" id="UP000028607">
    <property type="component" value="Unassembled WGS sequence"/>
</dbReference>
<sequence>MPESPDLEVRHLGEVLEGLAVSGKPGDWRITQPIPVSALNEGVLSFLVCRKGESEPIDSFTLVAGAPLAEDLRAEIDLLRAELDLLKRAFRQHCAESEA</sequence>
<reference evidence="2" key="1">
    <citation type="submission" date="2013-04" db="EMBL/GenBank/DDBJ databases">
        <title>Thioclava sp. 13D2W-2 Genome Sequencing.</title>
        <authorList>
            <person name="Lai Q."/>
            <person name="Li G."/>
            <person name="Shao Z."/>
        </authorList>
    </citation>
    <scope>NUCLEOTIDE SEQUENCE [LARGE SCALE GENOMIC DNA]</scope>
    <source>
        <strain evidence="2">13D2W-2</strain>
    </source>
</reference>
<accession>A0A085TVQ9</accession>
<evidence type="ECO:0000313" key="1">
    <source>
        <dbReference type="EMBL" id="KFE34806.1"/>
    </source>
</evidence>
<evidence type="ECO:0000313" key="2">
    <source>
        <dbReference type="Proteomes" id="UP000028607"/>
    </source>
</evidence>
<dbReference type="STRING" id="1317124.DW2_11391"/>
<gene>
    <name evidence="1" type="ORF">DW2_11391</name>
</gene>
<dbReference type="AlphaFoldDB" id="A0A085TVQ9"/>
<organism evidence="1 2">
    <name type="scientific">Thioclava atlantica</name>
    <dbReference type="NCBI Taxonomy" id="1317124"/>
    <lineage>
        <taxon>Bacteria</taxon>
        <taxon>Pseudomonadati</taxon>
        <taxon>Pseudomonadota</taxon>
        <taxon>Alphaproteobacteria</taxon>
        <taxon>Rhodobacterales</taxon>
        <taxon>Paracoccaceae</taxon>
        <taxon>Thioclava</taxon>
    </lineage>
</organism>
<comment type="caution">
    <text evidence="1">The sequence shown here is derived from an EMBL/GenBank/DDBJ whole genome shotgun (WGS) entry which is preliminary data.</text>
</comment>
<protein>
    <submittedName>
        <fullName evidence="1">Uncharacterized protein</fullName>
    </submittedName>
</protein>
<dbReference type="eggNOG" id="ENOG5032S9D">
    <property type="taxonomic scope" value="Bacteria"/>
</dbReference>
<proteinExistence type="predicted"/>
<dbReference type="RefSeq" id="WP_238321314.1">
    <property type="nucleotide sequence ID" value="NZ_AQRC01000008.1"/>
</dbReference>
<name>A0A085TVQ9_9RHOB</name>
<reference evidence="1 2" key="2">
    <citation type="journal article" date="2015" name="Antonie Van Leeuwenhoek">
        <title>Thioclava indica sp. nov., isolated from surface seawater of the Indian Ocean.</title>
        <authorList>
            <person name="Liu Y."/>
            <person name="Lai Q."/>
            <person name="Du J."/>
            <person name="Xu H."/>
            <person name="Jiang L."/>
            <person name="Shao Z."/>
        </authorList>
    </citation>
    <scope>NUCLEOTIDE SEQUENCE [LARGE SCALE GENOMIC DNA]</scope>
    <source>
        <strain evidence="1 2">13D2W-2</strain>
    </source>
</reference>